<dbReference type="AlphaFoldDB" id="A0A327SMM3"/>
<evidence type="ECO:0000313" key="2">
    <source>
        <dbReference type="Proteomes" id="UP000249754"/>
    </source>
</evidence>
<name>A0A327SMM3_9SPHI</name>
<evidence type="ECO:0000313" key="1">
    <source>
        <dbReference type="EMBL" id="RAJ30526.1"/>
    </source>
</evidence>
<dbReference type="Proteomes" id="UP000249754">
    <property type="component" value="Unassembled WGS sequence"/>
</dbReference>
<accession>A0A327SMM3</accession>
<dbReference type="SUPFAM" id="SSF158949">
    <property type="entry name" value="Smr-associated domain-like"/>
    <property type="match status" value="1"/>
</dbReference>
<organism evidence="1 2">
    <name type="scientific">Pedobacter cryoconitis</name>
    <dbReference type="NCBI Taxonomy" id="188932"/>
    <lineage>
        <taxon>Bacteria</taxon>
        <taxon>Pseudomonadati</taxon>
        <taxon>Bacteroidota</taxon>
        <taxon>Sphingobacteriia</taxon>
        <taxon>Sphingobacteriales</taxon>
        <taxon>Sphingobacteriaceae</taxon>
        <taxon>Pedobacter</taxon>
    </lineage>
</organism>
<reference evidence="1 2" key="1">
    <citation type="submission" date="2018-06" db="EMBL/GenBank/DDBJ databases">
        <title>Genomic Encyclopedia of Archaeal and Bacterial Type Strains, Phase II (KMG-II): from individual species to whole genera.</title>
        <authorList>
            <person name="Goeker M."/>
        </authorList>
    </citation>
    <scope>NUCLEOTIDE SEQUENCE [LARGE SCALE GENOMIC DNA]</scope>
    <source>
        <strain evidence="1 2">DSM 14825</strain>
    </source>
</reference>
<dbReference type="InterPro" id="IPR036781">
    <property type="entry name" value="Smr_assoc-like_sf"/>
</dbReference>
<dbReference type="EMBL" id="QLLR01000010">
    <property type="protein sequence ID" value="RAJ30526.1"/>
    <property type="molecule type" value="Genomic_DNA"/>
</dbReference>
<gene>
    <name evidence="1" type="ORF">LY11_02485</name>
</gene>
<sequence length="226" mass="25120">MNSLTTPLKNNHMNFNLGDFVRFVDENIEGYITRIIDKDTIGVTDSNDFEIPVQASKVTLVHGEIPEENTVVTNRQATVVPVAEFIKEGVYLGLITDQHSTAVAHFNLVNQTSFQLLATLTTEKGGNFKGEFAAVIPAHSTKKIFSANLGDIQLWPKFNIEVLFSTGANVEPPAPLIYRENIKGKDLSVAKVEIALLKQKGWLIRLDVPEPLIDAQKLKESFFKAR</sequence>
<proteinExistence type="predicted"/>
<dbReference type="STRING" id="188932.AY601_3632"/>
<comment type="caution">
    <text evidence="1">The sequence shown here is derived from an EMBL/GenBank/DDBJ whole genome shotgun (WGS) entry which is preliminary data.</text>
</comment>
<dbReference type="Gene3D" id="2.60.40.1600">
    <property type="entry name" value="Smr-associated-like"/>
    <property type="match status" value="1"/>
</dbReference>
<protein>
    <submittedName>
        <fullName evidence="1">Uncharacterized protein</fullName>
    </submittedName>
</protein>